<organism evidence="2 3">
    <name type="scientific">Novosphingobium album</name>
    <name type="common">ex Hu et al. 2023</name>
    <dbReference type="NCBI Taxonomy" id="2930093"/>
    <lineage>
        <taxon>Bacteria</taxon>
        <taxon>Pseudomonadati</taxon>
        <taxon>Pseudomonadota</taxon>
        <taxon>Alphaproteobacteria</taxon>
        <taxon>Sphingomonadales</taxon>
        <taxon>Sphingomonadaceae</taxon>
        <taxon>Novosphingobium</taxon>
    </lineage>
</organism>
<dbReference type="PROSITE" id="PS51257">
    <property type="entry name" value="PROKAR_LIPOPROTEIN"/>
    <property type="match status" value="1"/>
</dbReference>
<reference evidence="2" key="1">
    <citation type="submission" date="2022-03" db="EMBL/GenBank/DDBJ databases">
        <title>Identification of a novel bacterium isolated from mangrove sediments.</title>
        <authorList>
            <person name="Pan X."/>
        </authorList>
    </citation>
    <scope>NUCLEOTIDE SEQUENCE</scope>
    <source>
        <strain evidence="2">B2580</strain>
    </source>
</reference>
<protein>
    <recommendedName>
        <fullName evidence="4">Lipoprotein</fullName>
    </recommendedName>
</protein>
<evidence type="ECO:0008006" key="4">
    <source>
        <dbReference type="Google" id="ProtNLM"/>
    </source>
</evidence>
<evidence type="ECO:0000313" key="2">
    <source>
        <dbReference type="EMBL" id="MCJ2179620.1"/>
    </source>
</evidence>
<evidence type="ECO:0000313" key="3">
    <source>
        <dbReference type="Proteomes" id="UP001162880"/>
    </source>
</evidence>
<dbReference type="RefSeq" id="WP_243994643.1">
    <property type="nucleotide sequence ID" value="NZ_JALHLE010000020.1"/>
</dbReference>
<dbReference type="Proteomes" id="UP001162880">
    <property type="component" value="Unassembled WGS sequence"/>
</dbReference>
<evidence type="ECO:0000256" key="1">
    <source>
        <dbReference type="SAM" id="MobiDB-lite"/>
    </source>
</evidence>
<keyword evidence="3" id="KW-1185">Reference proteome</keyword>
<proteinExistence type="predicted"/>
<dbReference type="EMBL" id="JALHLE010000020">
    <property type="protein sequence ID" value="MCJ2179620.1"/>
    <property type="molecule type" value="Genomic_DNA"/>
</dbReference>
<accession>A0ABT0B3J9</accession>
<name>A0ABT0B3J9_9SPHN</name>
<feature type="region of interest" description="Disordered" evidence="1">
    <location>
        <begin position="95"/>
        <end position="118"/>
    </location>
</feature>
<feature type="compositionally biased region" description="Low complexity" evidence="1">
    <location>
        <begin position="99"/>
        <end position="112"/>
    </location>
</feature>
<sequence length="118" mass="12610">MKKSTLVVLGLLAVVTTGCETKTDTAFTLYRNSPLASGERVHFASFDAAETTDFNRGNCTMAARLLNANVASSAREEGKEPYEGVGFWCESGPYKKEGSVPSSFESAFPASSDGPLSW</sequence>
<comment type="caution">
    <text evidence="2">The sequence shown here is derived from an EMBL/GenBank/DDBJ whole genome shotgun (WGS) entry which is preliminary data.</text>
</comment>
<gene>
    <name evidence="2" type="ORF">MTR64_13675</name>
</gene>